<dbReference type="AlphaFoldDB" id="A0A9P0E8J9"/>
<proteinExistence type="predicted"/>
<dbReference type="Proteomes" id="UP001152798">
    <property type="component" value="Chromosome 2"/>
</dbReference>
<organism evidence="2 3">
    <name type="scientific">Nezara viridula</name>
    <name type="common">Southern green stink bug</name>
    <name type="synonym">Cimex viridulus</name>
    <dbReference type="NCBI Taxonomy" id="85310"/>
    <lineage>
        <taxon>Eukaryota</taxon>
        <taxon>Metazoa</taxon>
        <taxon>Ecdysozoa</taxon>
        <taxon>Arthropoda</taxon>
        <taxon>Hexapoda</taxon>
        <taxon>Insecta</taxon>
        <taxon>Pterygota</taxon>
        <taxon>Neoptera</taxon>
        <taxon>Paraneoptera</taxon>
        <taxon>Hemiptera</taxon>
        <taxon>Heteroptera</taxon>
        <taxon>Panheteroptera</taxon>
        <taxon>Pentatomomorpha</taxon>
        <taxon>Pentatomoidea</taxon>
        <taxon>Pentatomidae</taxon>
        <taxon>Pentatominae</taxon>
        <taxon>Nezara</taxon>
    </lineage>
</organism>
<name>A0A9P0E8J9_NEZVI</name>
<reference evidence="2" key="1">
    <citation type="submission" date="2022-01" db="EMBL/GenBank/DDBJ databases">
        <authorList>
            <person name="King R."/>
        </authorList>
    </citation>
    <scope>NUCLEOTIDE SEQUENCE</scope>
</reference>
<feature type="region of interest" description="Disordered" evidence="1">
    <location>
        <begin position="1"/>
        <end position="24"/>
    </location>
</feature>
<accession>A0A9P0E8J9</accession>
<sequence>MGNEDQPTEDKNQPMEDEVSPKEVNCITGKEEERSINLLVHQKIQMLINMLVL</sequence>
<gene>
    <name evidence="2" type="ORF">NEZAVI_LOCUS3585</name>
</gene>
<keyword evidence="3" id="KW-1185">Reference proteome</keyword>
<evidence type="ECO:0000313" key="3">
    <source>
        <dbReference type="Proteomes" id="UP001152798"/>
    </source>
</evidence>
<protein>
    <submittedName>
        <fullName evidence="2">Uncharacterized protein</fullName>
    </submittedName>
</protein>
<evidence type="ECO:0000256" key="1">
    <source>
        <dbReference type="SAM" id="MobiDB-lite"/>
    </source>
</evidence>
<dbReference type="EMBL" id="OV725078">
    <property type="protein sequence ID" value="CAH1392825.1"/>
    <property type="molecule type" value="Genomic_DNA"/>
</dbReference>
<evidence type="ECO:0000313" key="2">
    <source>
        <dbReference type="EMBL" id="CAH1392825.1"/>
    </source>
</evidence>